<dbReference type="AlphaFoldDB" id="A0A1D1VA82"/>
<feature type="compositionally biased region" description="Polar residues" evidence="1">
    <location>
        <begin position="1"/>
        <end position="11"/>
    </location>
</feature>
<feature type="compositionally biased region" description="Basic and acidic residues" evidence="1">
    <location>
        <begin position="172"/>
        <end position="182"/>
    </location>
</feature>
<evidence type="ECO:0000256" key="1">
    <source>
        <dbReference type="SAM" id="MobiDB-lite"/>
    </source>
</evidence>
<dbReference type="EMBL" id="BDGG01000004">
    <property type="protein sequence ID" value="GAU97705.1"/>
    <property type="molecule type" value="Genomic_DNA"/>
</dbReference>
<sequence length="203" mass="22577">MENAQELTVQSMEAVLGVGSPGSMTSGGESAAPKSTSAAPKSTWGRRQPSSPPSTVSHNQMGSDIFKQLKSAGMKLKTARSARDKSTEMINAFKGSNRLDEWKSGDPGTFNEKEQLLVELVDYLKEHEVKGRKKQFVKKALEDEKQSRKDKKMMDAATFSKRKRRCTGGRELTPDPPDRGNSDDEVINTPKRERTSYNHMNQL</sequence>
<protein>
    <submittedName>
        <fullName evidence="2">Uncharacterized protein</fullName>
    </submittedName>
</protein>
<evidence type="ECO:0000313" key="2">
    <source>
        <dbReference type="EMBL" id="GAU97705.1"/>
    </source>
</evidence>
<comment type="caution">
    <text evidence="2">The sequence shown here is derived from an EMBL/GenBank/DDBJ whole genome shotgun (WGS) entry which is preliminary data.</text>
</comment>
<organism evidence="2 3">
    <name type="scientific">Ramazzottius varieornatus</name>
    <name type="common">Water bear</name>
    <name type="synonym">Tardigrade</name>
    <dbReference type="NCBI Taxonomy" id="947166"/>
    <lineage>
        <taxon>Eukaryota</taxon>
        <taxon>Metazoa</taxon>
        <taxon>Ecdysozoa</taxon>
        <taxon>Tardigrada</taxon>
        <taxon>Eutardigrada</taxon>
        <taxon>Parachela</taxon>
        <taxon>Hypsibioidea</taxon>
        <taxon>Ramazzottiidae</taxon>
        <taxon>Ramazzottius</taxon>
    </lineage>
</organism>
<reference evidence="2 3" key="1">
    <citation type="journal article" date="2016" name="Nat. Commun.">
        <title>Extremotolerant tardigrade genome and improved radiotolerance of human cultured cells by tardigrade-unique protein.</title>
        <authorList>
            <person name="Hashimoto T."/>
            <person name="Horikawa D.D."/>
            <person name="Saito Y."/>
            <person name="Kuwahara H."/>
            <person name="Kozuka-Hata H."/>
            <person name="Shin-I T."/>
            <person name="Minakuchi Y."/>
            <person name="Ohishi K."/>
            <person name="Motoyama A."/>
            <person name="Aizu T."/>
            <person name="Enomoto A."/>
            <person name="Kondo K."/>
            <person name="Tanaka S."/>
            <person name="Hara Y."/>
            <person name="Koshikawa S."/>
            <person name="Sagara H."/>
            <person name="Miura T."/>
            <person name="Yokobori S."/>
            <person name="Miyagawa K."/>
            <person name="Suzuki Y."/>
            <person name="Kubo T."/>
            <person name="Oyama M."/>
            <person name="Kohara Y."/>
            <person name="Fujiyama A."/>
            <person name="Arakawa K."/>
            <person name="Katayama T."/>
            <person name="Toyoda A."/>
            <person name="Kunieda T."/>
        </authorList>
    </citation>
    <scope>NUCLEOTIDE SEQUENCE [LARGE SCALE GENOMIC DNA]</scope>
    <source>
        <strain evidence="2 3">YOKOZUNA-1</strain>
    </source>
</reference>
<keyword evidence="3" id="KW-1185">Reference proteome</keyword>
<proteinExistence type="predicted"/>
<feature type="compositionally biased region" description="Low complexity" evidence="1">
    <location>
        <begin position="30"/>
        <end position="43"/>
    </location>
</feature>
<feature type="compositionally biased region" description="Polar residues" evidence="1">
    <location>
        <begin position="53"/>
        <end position="62"/>
    </location>
</feature>
<name>A0A1D1VA82_RAMVA</name>
<accession>A0A1D1VA82</accession>
<feature type="region of interest" description="Disordered" evidence="1">
    <location>
        <begin position="141"/>
        <end position="203"/>
    </location>
</feature>
<dbReference type="OrthoDB" id="10613324at2759"/>
<dbReference type="Proteomes" id="UP000186922">
    <property type="component" value="Unassembled WGS sequence"/>
</dbReference>
<gene>
    <name evidence="2" type="primary">RvY_08955-1</name>
    <name evidence="2" type="synonym">RvY_08955.1</name>
    <name evidence="2" type="ORF">RvY_08955</name>
</gene>
<evidence type="ECO:0000313" key="3">
    <source>
        <dbReference type="Proteomes" id="UP000186922"/>
    </source>
</evidence>
<feature type="region of interest" description="Disordered" evidence="1">
    <location>
        <begin position="1"/>
        <end position="87"/>
    </location>
</feature>